<dbReference type="GO" id="GO:0006203">
    <property type="term" value="P:dGTP catabolic process"/>
    <property type="evidence" value="ECO:0007669"/>
    <property type="project" value="TreeGrafter"/>
</dbReference>
<evidence type="ECO:0000313" key="5">
    <source>
        <dbReference type="Proteomes" id="UP000030752"/>
    </source>
</evidence>
<dbReference type="VEuPathDB" id="FungiDB:HMPREF1541_01997"/>
<dbReference type="EMBL" id="KB822718">
    <property type="protein sequence ID" value="ETN42839.1"/>
    <property type="molecule type" value="Genomic_DNA"/>
</dbReference>
<dbReference type="GO" id="GO:0005829">
    <property type="term" value="C:cytosol"/>
    <property type="evidence" value="ECO:0007669"/>
    <property type="project" value="TreeGrafter"/>
</dbReference>
<dbReference type="PRINTS" id="PR00502">
    <property type="entry name" value="NUDIXFAMILY"/>
</dbReference>
<dbReference type="GO" id="GO:0035539">
    <property type="term" value="F:8-oxo-7,8-dihydrodeoxyguanosine triphosphate pyrophosphatase activity"/>
    <property type="evidence" value="ECO:0007669"/>
    <property type="project" value="TreeGrafter"/>
</dbReference>
<feature type="domain" description="Nudix hydrolase" evidence="3">
    <location>
        <begin position="8"/>
        <end position="152"/>
    </location>
</feature>
<dbReference type="FunFam" id="3.90.79.10:FF:000060">
    <property type="entry name" value="Nudix hydrolase 1"/>
    <property type="match status" value="1"/>
</dbReference>
<evidence type="ECO:0000313" key="4">
    <source>
        <dbReference type="EMBL" id="ETN42839.1"/>
    </source>
</evidence>
<proteinExistence type="inferred from homology"/>
<evidence type="ECO:0000259" key="3">
    <source>
        <dbReference type="PROSITE" id="PS51462"/>
    </source>
</evidence>
<organism evidence="4 5">
    <name type="scientific">Cyphellophora europaea (strain CBS 101466)</name>
    <name type="common">Phialophora europaea</name>
    <dbReference type="NCBI Taxonomy" id="1220924"/>
    <lineage>
        <taxon>Eukaryota</taxon>
        <taxon>Fungi</taxon>
        <taxon>Dikarya</taxon>
        <taxon>Ascomycota</taxon>
        <taxon>Pezizomycotina</taxon>
        <taxon>Eurotiomycetes</taxon>
        <taxon>Chaetothyriomycetidae</taxon>
        <taxon>Chaetothyriales</taxon>
        <taxon>Cyphellophoraceae</taxon>
        <taxon>Cyphellophora</taxon>
    </lineage>
</organism>
<dbReference type="InParanoid" id="W2S4F1"/>
<dbReference type="InterPro" id="IPR020084">
    <property type="entry name" value="NUDIX_hydrolase_CS"/>
</dbReference>
<dbReference type="OrthoDB" id="447842at2759"/>
<dbReference type="AlphaFoldDB" id="W2S4F1"/>
<dbReference type="Gene3D" id="3.90.79.10">
    <property type="entry name" value="Nucleoside Triphosphate Pyrophosphohydrolase"/>
    <property type="match status" value="1"/>
</dbReference>
<dbReference type="InterPro" id="IPR000086">
    <property type="entry name" value="NUDIX_hydrolase_dom"/>
</dbReference>
<reference evidence="4 5" key="1">
    <citation type="submission" date="2013-03" db="EMBL/GenBank/DDBJ databases">
        <title>The Genome Sequence of Phialophora europaea CBS 101466.</title>
        <authorList>
            <consortium name="The Broad Institute Genomics Platform"/>
            <person name="Cuomo C."/>
            <person name="de Hoog S."/>
            <person name="Gorbushina A."/>
            <person name="Walker B."/>
            <person name="Young S.K."/>
            <person name="Zeng Q."/>
            <person name="Gargeya S."/>
            <person name="Fitzgerald M."/>
            <person name="Haas B."/>
            <person name="Abouelleil A."/>
            <person name="Allen A.W."/>
            <person name="Alvarado L."/>
            <person name="Arachchi H.M."/>
            <person name="Berlin A.M."/>
            <person name="Chapman S.B."/>
            <person name="Gainer-Dewar J."/>
            <person name="Goldberg J."/>
            <person name="Griggs A."/>
            <person name="Gujja S."/>
            <person name="Hansen M."/>
            <person name="Howarth C."/>
            <person name="Imamovic A."/>
            <person name="Ireland A."/>
            <person name="Larimer J."/>
            <person name="McCowan C."/>
            <person name="Murphy C."/>
            <person name="Pearson M."/>
            <person name="Poon T.W."/>
            <person name="Priest M."/>
            <person name="Roberts A."/>
            <person name="Saif S."/>
            <person name="Shea T."/>
            <person name="Sisk P."/>
            <person name="Sykes S."/>
            <person name="Wortman J."/>
            <person name="Nusbaum C."/>
            <person name="Birren B."/>
        </authorList>
    </citation>
    <scope>NUCLEOTIDE SEQUENCE [LARGE SCALE GENOMIC DNA]</scope>
    <source>
        <strain evidence="4 5">CBS 101466</strain>
    </source>
</reference>
<dbReference type="Pfam" id="PF00293">
    <property type="entry name" value="NUDIX"/>
    <property type="match status" value="1"/>
</dbReference>
<dbReference type="STRING" id="1220924.W2S4F1"/>
<protein>
    <recommendedName>
        <fullName evidence="3">Nudix hydrolase domain-containing protein</fullName>
    </recommendedName>
</protein>
<gene>
    <name evidence="4" type="ORF">HMPREF1541_01997</name>
</gene>
<dbReference type="CDD" id="cd04678">
    <property type="entry name" value="NUDIX_MTH2_Nudt15"/>
    <property type="match status" value="1"/>
</dbReference>
<evidence type="ECO:0000256" key="2">
    <source>
        <dbReference type="RuleBase" id="RU003476"/>
    </source>
</evidence>
<dbReference type="Proteomes" id="UP000030752">
    <property type="component" value="Unassembled WGS sequence"/>
</dbReference>
<accession>W2S4F1</accession>
<dbReference type="PANTHER" id="PTHR16099">
    <property type="entry name" value="8-OXO-DGTP DIPHOSPHATES NUDT15"/>
    <property type="match status" value="1"/>
</dbReference>
<dbReference type="HOGENOM" id="CLU_037162_9_0_1"/>
<keyword evidence="5" id="KW-1185">Reference proteome</keyword>
<dbReference type="PANTHER" id="PTHR16099:SF5">
    <property type="entry name" value="NUCLEOTIDE TRIPHOSPHATE DIPHOSPHATASE NUDT15"/>
    <property type="match status" value="1"/>
</dbReference>
<dbReference type="RefSeq" id="XP_008714575.1">
    <property type="nucleotide sequence ID" value="XM_008716353.1"/>
</dbReference>
<dbReference type="InterPro" id="IPR020476">
    <property type="entry name" value="Nudix_hydrolase"/>
</dbReference>
<name>W2S4F1_CYPE1</name>
<evidence type="ECO:0000256" key="1">
    <source>
        <dbReference type="ARBA" id="ARBA00022801"/>
    </source>
</evidence>
<dbReference type="SUPFAM" id="SSF55811">
    <property type="entry name" value="Nudix"/>
    <property type="match status" value="1"/>
</dbReference>
<comment type="similarity">
    <text evidence="2">Belongs to the Nudix hydrolase family.</text>
</comment>
<keyword evidence="1 2" id="KW-0378">Hydrolase</keyword>
<dbReference type="eggNOG" id="ENOG502S3YT">
    <property type="taxonomic scope" value="Eukaryota"/>
</dbReference>
<sequence length="170" mass="18546">MTSSAPTPPRVGVGLFLFPPPTHSNANHFLLGERLGSLGANTFALPGGHLEFGESFEECAAREAEEETGLKVRDLRFLTATNSVMDGGKHYVTVFMVGVVDEEGGRKAEPETRERDKCAGWEWVRWEDVVGWASKGAGGEDGGRRLFQPMRDLVEQRSETTPRPSVVVSG</sequence>
<dbReference type="PROSITE" id="PS51462">
    <property type="entry name" value="NUDIX"/>
    <property type="match status" value="1"/>
</dbReference>
<dbReference type="PROSITE" id="PS00893">
    <property type="entry name" value="NUDIX_BOX"/>
    <property type="match status" value="1"/>
</dbReference>
<dbReference type="InterPro" id="IPR015797">
    <property type="entry name" value="NUDIX_hydrolase-like_dom_sf"/>
</dbReference>
<dbReference type="GeneID" id="19969336"/>